<protein>
    <submittedName>
        <fullName evidence="4">ATP12 ATPase</fullName>
    </submittedName>
</protein>
<evidence type="ECO:0000313" key="4">
    <source>
        <dbReference type="EMBL" id="EMD82123.1"/>
    </source>
</evidence>
<dbReference type="RefSeq" id="WP_008603238.1">
    <property type="nucleotide sequence ID" value="NZ_AMRV01000009.1"/>
</dbReference>
<organism evidence="4 5">
    <name type="scientific">Pacificimonas flava</name>
    <dbReference type="NCBI Taxonomy" id="1234595"/>
    <lineage>
        <taxon>Bacteria</taxon>
        <taxon>Pseudomonadati</taxon>
        <taxon>Pseudomonadota</taxon>
        <taxon>Alphaproteobacteria</taxon>
        <taxon>Sphingomonadales</taxon>
        <taxon>Sphingosinicellaceae</taxon>
        <taxon>Pacificimonas</taxon>
    </lineage>
</organism>
<accession>M2U2Q3</accession>
<keyword evidence="3" id="KW-0143">Chaperone</keyword>
<dbReference type="Gene3D" id="3.30.2180.10">
    <property type="entry name" value="ATP12-like"/>
    <property type="match status" value="1"/>
</dbReference>
<dbReference type="Proteomes" id="UP000011717">
    <property type="component" value="Unassembled WGS sequence"/>
</dbReference>
<dbReference type="PANTHER" id="PTHR21013">
    <property type="entry name" value="ATP SYNTHASE MITOCHONDRIAL F1 COMPLEX ASSEMBLY FACTOR 2/ATP12 PROTEIN, MITOCHONDRIAL PRECURSOR"/>
    <property type="match status" value="1"/>
</dbReference>
<gene>
    <name evidence="4" type="ORF">C725_2409</name>
</gene>
<dbReference type="Pfam" id="PF07542">
    <property type="entry name" value="ATP12"/>
    <property type="match status" value="1"/>
</dbReference>
<evidence type="ECO:0000313" key="5">
    <source>
        <dbReference type="Proteomes" id="UP000011717"/>
    </source>
</evidence>
<dbReference type="Gene3D" id="1.10.3580.10">
    <property type="entry name" value="ATP12 ATPase"/>
    <property type="match status" value="1"/>
</dbReference>
<keyword evidence="2" id="KW-0809">Transit peptide</keyword>
<dbReference type="InterPro" id="IPR011419">
    <property type="entry name" value="ATP12_ATP_synth-F1-assembly"/>
</dbReference>
<comment type="similarity">
    <text evidence="1">Belongs to the ATP12 family.</text>
</comment>
<proteinExistence type="inferred from homology"/>
<evidence type="ECO:0000256" key="1">
    <source>
        <dbReference type="ARBA" id="ARBA00008231"/>
    </source>
</evidence>
<sequence>MKRFYEKAAARRTDEGWQVELDGRPLRTPKRAPLILPTEAMAQAVAAEWDAQGDLIDPASMAMTGIANAAIDHVSADRLGFASRIAAYGETDLVCYRASGPEPLAARQCAAWDPLIAWAARRYDIAFELTEGLMPQPQPQPTLSKLSAALDAFDDFALAAAQPIVTITGSLVVTLALLEREIDAETAWLAGQVDELYQMEEWGADAEAEAVLARRRSELETAARFLSLR</sequence>
<dbReference type="SUPFAM" id="SSF160909">
    <property type="entry name" value="ATP12-like"/>
    <property type="match status" value="1"/>
</dbReference>
<evidence type="ECO:0000256" key="2">
    <source>
        <dbReference type="ARBA" id="ARBA00022946"/>
    </source>
</evidence>
<comment type="caution">
    <text evidence="4">The sequence shown here is derived from an EMBL/GenBank/DDBJ whole genome shotgun (WGS) entry which is preliminary data.</text>
</comment>
<reference evidence="4 5" key="1">
    <citation type="journal article" date="2013" name="Genome Announc.">
        <title>Draft Genome Sequence of Strain JLT2015T, Belonging to the Family Sphingomonadaceae of the Alphaproteobacteria.</title>
        <authorList>
            <person name="Tang K."/>
            <person name="Liu K."/>
            <person name="Li S."/>
            <person name="Jiao N."/>
        </authorList>
    </citation>
    <scope>NUCLEOTIDE SEQUENCE [LARGE SCALE GENOMIC DNA]</scope>
    <source>
        <strain evidence="4 5">JLT2015</strain>
    </source>
</reference>
<dbReference type="GO" id="GO:0043461">
    <property type="term" value="P:proton-transporting ATP synthase complex assembly"/>
    <property type="evidence" value="ECO:0007669"/>
    <property type="project" value="InterPro"/>
</dbReference>
<evidence type="ECO:0000256" key="3">
    <source>
        <dbReference type="ARBA" id="ARBA00023186"/>
    </source>
</evidence>
<dbReference type="EMBL" id="AMRV01000009">
    <property type="protein sequence ID" value="EMD82123.1"/>
    <property type="molecule type" value="Genomic_DNA"/>
</dbReference>
<dbReference type="PANTHER" id="PTHR21013:SF10">
    <property type="entry name" value="ATP SYNTHASE MITOCHONDRIAL F1 COMPLEX ASSEMBLY FACTOR 2"/>
    <property type="match status" value="1"/>
</dbReference>
<name>M2U2Q3_9SPHN</name>
<dbReference type="InterPro" id="IPR042272">
    <property type="entry name" value="ATP12_ATP_synth-F1-assembly_N"/>
</dbReference>
<keyword evidence="5" id="KW-1185">Reference proteome</keyword>
<dbReference type="InterPro" id="IPR023335">
    <property type="entry name" value="ATP12_ortho_dom_sf"/>
</dbReference>
<dbReference type="OrthoDB" id="9797825at2"/>
<dbReference type="AlphaFoldDB" id="M2U2Q3"/>